<feature type="transmembrane region" description="Helical" evidence="5">
    <location>
        <begin position="225"/>
        <end position="248"/>
    </location>
</feature>
<feature type="transmembrane region" description="Helical" evidence="5">
    <location>
        <begin position="164"/>
        <end position="185"/>
    </location>
</feature>
<comment type="subcellular location">
    <subcellularLocation>
        <location evidence="1">Membrane</location>
        <topology evidence="1">Multi-pass membrane protein</topology>
    </subcellularLocation>
</comment>
<protein>
    <submittedName>
        <fullName evidence="6">Peptidoglycan-binding protein</fullName>
    </submittedName>
</protein>
<dbReference type="EMBL" id="CP140151">
    <property type="protein sequence ID" value="WQH08249.1"/>
    <property type="molecule type" value="Genomic_DNA"/>
</dbReference>
<dbReference type="RefSeq" id="WP_246921628.1">
    <property type="nucleotide sequence ID" value="NZ_CP140151.1"/>
</dbReference>
<keyword evidence="2 5" id="KW-0812">Transmembrane</keyword>
<keyword evidence="3 5" id="KW-1133">Transmembrane helix</keyword>
<feature type="transmembrane region" description="Helical" evidence="5">
    <location>
        <begin position="62"/>
        <end position="81"/>
    </location>
</feature>
<keyword evidence="4 5" id="KW-0472">Membrane</keyword>
<reference evidence="6 7" key="1">
    <citation type="submission" date="2023-11" db="EMBL/GenBank/DDBJ databases">
        <title>MicrobeMod: A computational toolkit for identifying prokaryotic methylation and restriction-modification with nanopore sequencing.</title>
        <authorList>
            <person name="Crits-Christoph A."/>
            <person name="Kang S.C."/>
            <person name="Lee H."/>
            <person name="Ostrov N."/>
        </authorList>
    </citation>
    <scope>NUCLEOTIDE SEQUENCE [LARGE SCALE GENOMIC DNA]</scope>
    <source>
        <strain evidence="6 7">ATCC 43984</strain>
    </source>
</reference>
<name>A0ABZ0Y868_9GAMM</name>
<evidence type="ECO:0000256" key="4">
    <source>
        <dbReference type="ARBA" id="ARBA00023136"/>
    </source>
</evidence>
<evidence type="ECO:0000313" key="6">
    <source>
        <dbReference type="EMBL" id="WQH08249.1"/>
    </source>
</evidence>
<evidence type="ECO:0000256" key="5">
    <source>
        <dbReference type="SAM" id="Phobius"/>
    </source>
</evidence>
<proteinExistence type="predicted"/>
<sequence length="251" mass="26401">MDNLWLTLGLALLPALGNFCGGLLAELSRTTPRRLNLALHGASGLVIAIVAVEIMPRVLESLSAWAIAASFALGGVAYIGIEQLVDRLQKPEQGAASGRTAMWMIYIAVSIDLFSDGLLIGAGSAVATSVALILAAGQVLADFPEGYATIADMKSKGVSRSKRLLLSASFVVPVLLAASLAYFLLRNQPEFFKLAALTFTAGLLMVAAVEEMLSEAHESKEDTRSSILAFVGGFVLFVLVSAGLEAWMTPS</sequence>
<feature type="transmembrane region" description="Helical" evidence="5">
    <location>
        <begin position="37"/>
        <end position="56"/>
    </location>
</feature>
<evidence type="ECO:0000256" key="1">
    <source>
        <dbReference type="ARBA" id="ARBA00004141"/>
    </source>
</evidence>
<evidence type="ECO:0000256" key="3">
    <source>
        <dbReference type="ARBA" id="ARBA00022989"/>
    </source>
</evidence>
<gene>
    <name evidence="6" type="ORF">SR908_12285</name>
</gene>
<evidence type="ECO:0000313" key="7">
    <source>
        <dbReference type="Proteomes" id="UP001321908"/>
    </source>
</evidence>
<keyword evidence="7" id="KW-1185">Reference proteome</keyword>
<feature type="transmembrane region" description="Helical" evidence="5">
    <location>
        <begin position="191"/>
        <end position="213"/>
    </location>
</feature>
<organism evidence="6 7">
    <name type="scientific">Chromohalobacter canadensis</name>
    <dbReference type="NCBI Taxonomy" id="141389"/>
    <lineage>
        <taxon>Bacteria</taxon>
        <taxon>Pseudomonadati</taxon>
        <taxon>Pseudomonadota</taxon>
        <taxon>Gammaproteobacteria</taxon>
        <taxon>Oceanospirillales</taxon>
        <taxon>Halomonadaceae</taxon>
        <taxon>Chromohalobacter</taxon>
    </lineage>
</organism>
<evidence type="ECO:0000256" key="2">
    <source>
        <dbReference type="ARBA" id="ARBA00022692"/>
    </source>
</evidence>
<dbReference type="Pfam" id="PF02535">
    <property type="entry name" value="Zip"/>
    <property type="match status" value="1"/>
</dbReference>
<feature type="transmembrane region" description="Helical" evidence="5">
    <location>
        <begin position="6"/>
        <end position="25"/>
    </location>
</feature>
<accession>A0ABZ0Y868</accession>
<dbReference type="Proteomes" id="UP001321908">
    <property type="component" value="Chromosome"/>
</dbReference>
<dbReference type="InterPro" id="IPR003689">
    <property type="entry name" value="ZIP"/>
</dbReference>